<sequence>MYAPFLWFDLDGVLLYPSAETNHVMVNTLRYLRDFAGFGIGVLANEPCGWGQSRKQVMAELGGVDAVVDSRTADAGTSHRDLFRIAEREAGIPANISILVDRDAETCAAANASGWRSIQFHDNSRTCRELKCATGIQAIL</sequence>
<dbReference type="RefSeq" id="WP_067990937.1">
    <property type="nucleotide sequence ID" value="NZ_QQBC01000001.1"/>
</dbReference>
<keyword evidence="2" id="KW-1185">Reference proteome</keyword>
<reference evidence="1 2" key="1">
    <citation type="submission" date="2018-07" db="EMBL/GenBank/DDBJ databases">
        <title>Genomic Encyclopedia of Type Strains, Phase IV (KMG-IV): sequencing the most valuable type-strain genomes for metagenomic binning, comparative biology and taxonomic classification.</title>
        <authorList>
            <person name="Goeker M."/>
        </authorList>
    </citation>
    <scope>NUCLEOTIDE SEQUENCE [LARGE SCALE GENOMIC DNA]</scope>
    <source>
        <strain evidence="1 2">DSM 44290</strain>
    </source>
</reference>
<comment type="caution">
    <text evidence="1">The sequence shown here is derived from an EMBL/GenBank/DDBJ whole genome shotgun (WGS) entry which is preliminary data.</text>
</comment>
<organism evidence="1 2">
    <name type="scientific">Nocardia pseudobrasiliensis</name>
    <dbReference type="NCBI Taxonomy" id="45979"/>
    <lineage>
        <taxon>Bacteria</taxon>
        <taxon>Bacillati</taxon>
        <taxon>Actinomycetota</taxon>
        <taxon>Actinomycetes</taxon>
        <taxon>Mycobacteriales</taxon>
        <taxon>Nocardiaceae</taxon>
        <taxon>Nocardia</taxon>
    </lineage>
</organism>
<evidence type="ECO:0000313" key="2">
    <source>
        <dbReference type="Proteomes" id="UP000254869"/>
    </source>
</evidence>
<dbReference type="Proteomes" id="UP000254869">
    <property type="component" value="Unassembled WGS sequence"/>
</dbReference>
<dbReference type="InterPro" id="IPR023214">
    <property type="entry name" value="HAD_sf"/>
</dbReference>
<dbReference type="STRING" id="1210086.GCA_001613105_00437"/>
<dbReference type="AlphaFoldDB" id="A0A370IEA1"/>
<accession>A0A370IEA1</accession>
<protein>
    <submittedName>
        <fullName evidence="1">Uncharacterized protein</fullName>
    </submittedName>
</protein>
<dbReference type="Gene3D" id="3.40.50.1000">
    <property type="entry name" value="HAD superfamily/HAD-like"/>
    <property type="match status" value="1"/>
</dbReference>
<dbReference type="InterPro" id="IPR036412">
    <property type="entry name" value="HAD-like_sf"/>
</dbReference>
<name>A0A370IEA1_9NOCA</name>
<dbReference type="EMBL" id="QQBC01000001">
    <property type="protein sequence ID" value="RDI69045.1"/>
    <property type="molecule type" value="Genomic_DNA"/>
</dbReference>
<gene>
    <name evidence="1" type="ORF">DFR76_101583</name>
</gene>
<proteinExistence type="predicted"/>
<dbReference type="SUPFAM" id="SSF56784">
    <property type="entry name" value="HAD-like"/>
    <property type="match status" value="1"/>
</dbReference>
<evidence type="ECO:0000313" key="1">
    <source>
        <dbReference type="EMBL" id="RDI69045.1"/>
    </source>
</evidence>